<reference evidence="6" key="2">
    <citation type="submission" date="2009-11" db="EMBL/GenBank/DDBJ databases">
        <title>The Genome Sequence of Allomyces macrogynus strain ATCC 38327.</title>
        <authorList>
            <consortium name="The Broad Institute Genome Sequencing Platform"/>
            <person name="Russ C."/>
            <person name="Cuomo C."/>
            <person name="Shea T."/>
            <person name="Young S.K."/>
            <person name="Zeng Q."/>
            <person name="Koehrsen M."/>
            <person name="Haas B."/>
            <person name="Borodovsky M."/>
            <person name="Guigo R."/>
            <person name="Alvarado L."/>
            <person name="Berlin A."/>
            <person name="Borenstein D."/>
            <person name="Chen Z."/>
            <person name="Engels R."/>
            <person name="Freedman E."/>
            <person name="Gellesch M."/>
            <person name="Goldberg J."/>
            <person name="Griggs A."/>
            <person name="Gujja S."/>
            <person name="Heiman D."/>
            <person name="Hepburn T."/>
            <person name="Howarth C."/>
            <person name="Jen D."/>
            <person name="Larson L."/>
            <person name="Lewis B."/>
            <person name="Mehta T."/>
            <person name="Park D."/>
            <person name="Pearson M."/>
            <person name="Roberts A."/>
            <person name="Saif S."/>
            <person name="Shenoy N."/>
            <person name="Sisk P."/>
            <person name="Stolte C."/>
            <person name="Sykes S."/>
            <person name="Walk T."/>
            <person name="White J."/>
            <person name="Yandava C."/>
            <person name="Burger G."/>
            <person name="Gray M.W."/>
            <person name="Holland P.W.H."/>
            <person name="King N."/>
            <person name="Lang F.B.F."/>
            <person name="Roger A.J."/>
            <person name="Ruiz-Trillo I."/>
            <person name="Lander E."/>
            <person name="Nusbaum C."/>
        </authorList>
    </citation>
    <scope>NUCLEOTIDE SEQUENCE [LARGE SCALE GENOMIC DNA]</scope>
    <source>
        <strain evidence="6">ATCC 38327</strain>
    </source>
</reference>
<feature type="compositionally biased region" description="Low complexity" evidence="1">
    <location>
        <begin position="926"/>
        <end position="940"/>
    </location>
</feature>
<dbReference type="GO" id="GO:0005828">
    <property type="term" value="C:kinetochore microtubule"/>
    <property type="evidence" value="ECO:0007669"/>
    <property type="project" value="TreeGrafter"/>
</dbReference>
<dbReference type="OrthoDB" id="5552805at2759"/>
<dbReference type="VEuPathDB" id="FungiDB:AMAG_19605"/>
<dbReference type="STRING" id="578462.A0A0L0SVN1"/>
<sequence>MLRLGTWCLFNRSYQIDLWRRCSGHDTTRLRDAIETIVTSIPLDVPSAKVIPWLQRDVFPATKPDATAALFKWLQSRAIAVEELPSRGPQEALQLIELILAAATPSTHLQTPLACFKYALSVASPAVPPETLRLAQLLRDIVYLHETHGYSISLAAYQNKSPEEIAMALLDRAAVPELLPMAVKEHFDPYVARHDLDRDMLLRDYCVQVLDERVAGASAQWEPRVMTLLECLSSAQRRCTVIANLMTCVGVPWSDQVNALIRGALALDPGASGTPAGSEMTAEDTPSPEQLSEIRGHYQRMLIRRMVQAYHITGFDVSNTWQARQLVKFFVTRLDRTPLGGTGRAESPHADRDCVPTLDPLADALQVAVSYTSLSRAFVFETFLLHHAETRGPHVLRAYMDLLNQHPRRLEIAVAARAPAAYMASLCRAARLELIENALVLFEYIERHLDRAGVDLHAMTQAALVKAQRLQIELDLAAPLYKMKTEDACLALFKDMVETWRASVTRGDKDGSMLQLVIGQLADILAIQIPTARLTLIRHALQERNVADAVLLVQTCIQEEVVLDVHAVMQDFESFVVSNPRFVTADLVASLTALSQCAVLHAEERQLPAALDLYRLVALQQLVFDLTELCDYGQHLRASAARTAGVETSAAASDAGRPGSPHLPVEVFPHQYDSDSGLVLDPVTAIPPCARLIQRGLEALAAIHPQSLLTKLGHSRKKNKGRQVDPMAMLHEAVNDVSRLLTRAKHFQTRLLLGATFAELATRCVLDGTREVDTLLHLQQQLQVVEGTREVCQSLAGARNLDMALIFGHLLELGSVESSHVLCSIGIACGTFWQHRAAIAFFLDYIAITTWTEQLSLLDIPFRQSDFSDETDRQTKLLEYVPPLLDKTGLDLLVALEFARQFKIDEDLVLIMYIQQQLKHGKSRSRSGSSGCASGDSARGLNRVLSTPSPINYEYQNAIAGVHGEVLRKKLLAGVYMAAFNYSDPHDYDKIQFICEQLADVAAHDGVDLSHEQIHSFTLARTVLDVIRPFKKPAVGELATVVAEDVRVAHENGWDVEWAEKRVQLHALCHSPWASSRRYLCPATVDQLLPIGAVFNLDPDTIFGQLVTQITAQKGSSLRFADVRPYLRQMRGSVAFSVAKLVGETTRGKNKVQALRFAFQSLETSPLPPPDEHNMSDAKRLLLVKALLNRAELECLLEDQHLDKSMPLVTQQDVLIEALYRNYRDILQRSSVTMTVHELTAQIATKCAINIQTFRRQLYKKYLNAEEVLVEGQLPSATFHKSGWAHHDVILHLLDTAPRQEMIKELLEIAYDRTSARKSHVRIRALSIVLKFAEPQELKQVPITRVKLRRSLRSFLHFRDCQYLDIPHTSKDLGNCNKALLQSLCICDDTLMKQCLADLLRHQQHTYLLVNLGTLSKLYGNPSWMLTVWDQLFCAAVAHPIPANTDATAWFESIHEALVSCPVTSSLFPIADDDDDAGSASMEPNPRKNGGARPPLAEALLDIAWSRVSVAAGLVFLAAMPMSEARTVAVMDRARLDPADVARAVVALPERDRVEAVQHYTFAYALAKDAGPEVAEAAPSLVPAFFEHCLARNVLYDVVQEAVMSDRLTFAETFAQLFTKHQGWEVLEGQSLLQVALAQFAAAAAPASADADQGDGVPDSGANGVEGDRPSSAGQVDANHAPLADQDGPMGGSRALS</sequence>
<dbReference type="PANTHER" id="PTHR15688:SF1">
    <property type="entry name" value="KINETOCHORE-ASSOCIATED PROTEIN 1"/>
    <property type="match status" value="1"/>
</dbReference>
<dbReference type="InterPro" id="IPR055405">
    <property type="entry name" value="ARM_KNTC1_3rd"/>
</dbReference>
<reference evidence="5 6" key="1">
    <citation type="submission" date="2009-11" db="EMBL/GenBank/DDBJ databases">
        <title>Annotation of Allomyces macrogynus ATCC 38327.</title>
        <authorList>
            <consortium name="The Broad Institute Genome Sequencing Platform"/>
            <person name="Russ C."/>
            <person name="Cuomo C."/>
            <person name="Burger G."/>
            <person name="Gray M.W."/>
            <person name="Holland P.W.H."/>
            <person name="King N."/>
            <person name="Lang F.B.F."/>
            <person name="Roger A.J."/>
            <person name="Ruiz-Trillo I."/>
            <person name="Young S.K."/>
            <person name="Zeng Q."/>
            <person name="Gargeya S."/>
            <person name="Fitzgerald M."/>
            <person name="Haas B."/>
            <person name="Abouelleil A."/>
            <person name="Alvarado L."/>
            <person name="Arachchi H.M."/>
            <person name="Berlin A."/>
            <person name="Chapman S.B."/>
            <person name="Gearin G."/>
            <person name="Goldberg J."/>
            <person name="Griggs A."/>
            <person name="Gujja S."/>
            <person name="Hansen M."/>
            <person name="Heiman D."/>
            <person name="Howarth C."/>
            <person name="Larimer J."/>
            <person name="Lui A."/>
            <person name="MacDonald P.J.P."/>
            <person name="McCowen C."/>
            <person name="Montmayeur A."/>
            <person name="Murphy C."/>
            <person name="Neiman D."/>
            <person name="Pearson M."/>
            <person name="Priest M."/>
            <person name="Roberts A."/>
            <person name="Saif S."/>
            <person name="Shea T."/>
            <person name="Sisk P."/>
            <person name="Stolte C."/>
            <person name="Sykes S."/>
            <person name="Wortman J."/>
            <person name="Nusbaum C."/>
            <person name="Birren B."/>
        </authorList>
    </citation>
    <scope>NUCLEOTIDE SEQUENCE [LARGE SCALE GENOMIC DNA]</scope>
    <source>
        <strain evidence="5 6">ATCC 38327</strain>
    </source>
</reference>
<evidence type="ECO:0000259" key="4">
    <source>
        <dbReference type="Pfam" id="PF24516"/>
    </source>
</evidence>
<dbReference type="InterPro" id="IPR019527">
    <property type="entry name" value="RZZ-complex_KNTC1/ROD_C"/>
</dbReference>
<dbReference type="EMBL" id="GG745350">
    <property type="protein sequence ID" value="KNE66643.1"/>
    <property type="molecule type" value="Genomic_DNA"/>
</dbReference>
<evidence type="ECO:0008006" key="7">
    <source>
        <dbReference type="Google" id="ProtNLM"/>
    </source>
</evidence>
<evidence type="ECO:0000256" key="1">
    <source>
        <dbReference type="SAM" id="MobiDB-lite"/>
    </source>
</evidence>
<dbReference type="Pfam" id="PF24516">
    <property type="entry name" value="ARM_KNTC1_2nd"/>
    <property type="match status" value="1"/>
</dbReference>
<dbReference type="GO" id="GO:0000070">
    <property type="term" value="P:mitotic sister chromatid segregation"/>
    <property type="evidence" value="ECO:0007669"/>
    <property type="project" value="TreeGrafter"/>
</dbReference>
<dbReference type="InterPro" id="IPR052802">
    <property type="entry name" value="KNTC1"/>
</dbReference>
<dbReference type="GO" id="GO:0007094">
    <property type="term" value="P:mitotic spindle assembly checkpoint signaling"/>
    <property type="evidence" value="ECO:0007669"/>
    <property type="project" value="TreeGrafter"/>
</dbReference>
<dbReference type="GO" id="GO:1903394">
    <property type="term" value="P:protein localization to kinetochore involved in kinetochore assembly"/>
    <property type="evidence" value="ECO:0007669"/>
    <property type="project" value="TreeGrafter"/>
</dbReference>
<evidence type="ECO:0000313" key="5">
    <source>
        <dbReference type="EMBL" id="KNE66643.1"/>
    </source>
</evidence>
<keyword evidence="6" id="KW-1185">Reference proteome</keyword>
<dbReference type="eggNOG" id="KOG4256">
    <property type="taxonomic scope" value="Eukaryota"/>
</dbReference>
<dbReference type="GO" id="GO:0031267">
    <property type="term" value="F:small GTPase binding"/>
    <property type="evidence" value="ECO:0007669"/>
    <property type="project" value="TreeGrafter"/>
</dbReference>
<dbReference type="Pfam" id="PF24515">
    <property type="entry name" value="ARM_KNTC1_3rd"/>
    <property type="match status" value="1"/>
</dbReference>
<evidence type="ECO:0000259" key="3">
    <source>
        <dbReference type="Pfam" id="PF24515"/>
    </source>
</evidence>
<gene>
    <name evidence="5" type="ORF">AMAG_19605</name>
</gene>
<dbReference type="InterPro" id="IPR055404">
    <property type="entry name" value="ARM_KNTC1_2nd"/>
</dbReference>
<dbReference type="GO" id="GO:1990423">
    <property type="term" value="C:RZZ complex"/>
    <property type="evidence" value="ECO:0007669"/>
    <property type="project" value="TreeGrafter"/>
</dbReference>
<organism evidence="5 6">
    <name type="scientific">Allomyces macrogynus (strain ATCC 38327)</name>
    <name type="common">Allomyces javanicus var. macrogynus</name>
    <dbReference type="NCBI Taxonomy" id="578462"/>
    <lineage>
        <taxon>Eukaryota</taxon>
        <taxon>Fungi</taxon>
        <taxon>Fungi incertae sedis</taxon>
        <taxon>Blastocladiomycota</taxon>
        <taxon>Blastocladiomycetes</taxon>
        <taxon>Blastocladiales</taxon>
        <taxon>Blastocladiaceae</taxon>
        <taxon>Allomyces</taxon>
    </lineage>
</organism>
<name>A0A0L0SVN1_ALLM3</name>
<feature type="domain" description="KNTC1 third ARM-repeats" evidence="3">
    <location>
        <begin position="822"/>
        <end position="994"/>
    </location>
</feature>
<dbReference type="PANTHER" id="PTHR15688">
    <property type="entry name" value="KINETOCHORE-ASSOCIATED PROTEIN 1"/>
    <property type="match status" value="1"/>
</dbReference>
<feature type="domain" description="KNTC1 second ARM-repeats" evidence="4">
    <location>
        <begin position="202"/>
        <end position="268"/>
    </location>
</feature>
<protein>
    <recommendedName>
        <fullName evidence="7">RZZ complex subunit KNTC1/ROD C-terminal domain-containing protein</fullName>
    </recommendedName>
</protein>
<dbReference type="Proteomes" id="UP000054350">
    <property type="component" value="Unassembled WGS sequence"/>
</dbReference>
<evidence type="ECO:0000313" key="6">
    <source>
        <dbReference type="Proteomes" id="UP000054350"/>
    </source>
</evidence>
<evidence type="ECO:0000259" key="2">
    <source>
        <dbReference type="Pfam" id="PF10493"/>
    </source>
</evidence>
<proteinExistence type="predicted"/>
<dbReference type="Pfam" id="PF10493">
    <property type="entry name" value="Rod_C"/>
    <property type="match status" value="1"/>
</dbReference>
<feature type="domain" description="RZZ complex subunit KNTC1/ROD C-terminal" evidence="2">
    <location>
        <begin position="1134"/>
        <end position="1378"/>
    </location>
</feature>
<feature type="region of interest" description="Disordered" evidence="1">
    <location>
        <begin position="1648"/>
        <end position="1697"/>
    </location>
</feature>
<accession>A0A0L0SVN1</accession>
<dbReference type="GO" id="GO:0005737">
    <property type="term" value="C:cytoplasm"/>
    <property type="evidence" value="ECO:0007669"/>
    <property type="project" value="TreeGrafter"/>
</dbReference>
<feature type="region of interest" description="Disordered" evidence="1">
    <location>
        <begin position="922"/>
        <end position="941"/>
    </location>
</feature>